<gene>
    <name evidence="7" type="primary">ALMS1</name>
</gene>
<feature type="compositionally biased region" description="Basic and acidic residues" evidence="5">
    <location>
        <begin position="3546"/>
        <end position="3574"/>
    </location>
</feature>
<feature type="region of interest" description="Disordered" evidence="5">
    <location>
        <begin position="3538"/>
        <end position="3596"/>
    </location>
</feature>
<feature type="region of interest" description="Disordered" evidence="5">
    <location>
        <begin position="2972"/>
        <end position="3011"/>
    </location>
</feature>
<feature type="region of interest" description="Disordered" evidence="5">
    <location>
        <begin position="3808"/>
        <end position="3857"/>
    </location>
</feature>
<feature type="region of interest" description="Disordered" evidence="5">
    <location>
        <begin position="1411"/>
        <end position="1434"/>
    </location>
</feature>
<dbReference type="Pfam" id="PF15309">
    <property type="entry name" value="ALMS_motif"/>
    <property type="match status" value="1"/>
</dbReference>
<dbReference type="Ensembl" id="ENSSSCT00060012936.1">
    <property type="protein sequence ID" value="ENSSSCP00060004892.1"/>
    <property type="gene ID" value="ENSSSCG00060009957.1"/>
</dbReference>
<comment type="subcellular location">
    <subcellularLocation>
        <location evidence="1">Cytoplasm</location>
        <location evidence="1">Cytoskeleton</location>
        <location evidence="1">Microtubule organizing center</location>
        <location evidence="1">Centrosome</location>
    </subcellularLocation>
</comment>
<evidence type="ECO:0000259" key="6">
    <source>
        <dbReference type="Pfam" id="PF15309"/>
    </source>
</evidence>
<protein>
    <submittedName>
        <fullName evidence="7">ALMS1 centrosome and basal body associated protein</fullName>
    </submittedName>
</protein>
<dbReference type="PANTHER" id="PTHR21553">
    <property type="entry name" value="ALMS1-RELATED"/>
    <property type="match status" value="1"/>
</dbReference>
<name>A0A8D1SRT6_PIG</name>
<feature type="compositionally biased region" description="Polar residues" evidence="5">
    <location>
        <begin position="2498"/>
        <end position="2519"/>
    </location>
</feature>
<feature type="region of interest" description="Disordered" evidence="5">
    <location>
        <begin position="288"/>
        <end position="311"/>
    </location>
</feature>
<keyword evidence="2" id="KW-0963">Cytoplasm</keyword>
<evidence type="ECO:0000256" key="1">
    <source>
        <dbReference type="ARBA" id="ARBA00004300"/>
    </source>
</evidence>
<feature type="compositionally biased region" description="Basic and acidic residues" evidence="5">
    <location>
        <begin position="3822"/>
        <end position="3835"/>
    </location>
</feature>
<feature type="compositionally biased region" description="Polar residues" evidence="5">
    <location>
        <begin position="638"/>
        <end position="653"/>
    </location>
</feature>
<feature type="region of interest" description="Disordered" evidence="5">
    <location>
        <begin position="1268"/>
        <end position="1289"/>
    </location>
</feature>
<keyword evidence="4" id="KW-0175">Coiled coil</keyword>
<feature type="compositionally biased region" description="Polar residues" evidence="5">
    <location>
        <begin position="3455"/>
        <end position="3474"/>
    </location>
</feature>
<feature type="compositionally biased region" description="Basic and acidic residues" evidence="5">
    <location>
        <begin position="2980"/>
        <end position="2998"/>
    </location>
</feature>
<feature type="region of interest" description="Disordered" evidence="5">
    <location>
        <begin position="636"/>
        <end position="660"/>
    </location>
</feature>
<dbReference type="InterPro" id="IPR029299">
    <property type="entry name" value="ALMS_motif"/>
</dbReference>
<accession>A0A8D1SRT6</accession>
<feature type="region of interest" description="Disordered" evidence="5">
    <location>
        <begin position="2074"/>
        <end position="2095"/>
    </location>
</feature>
<feature type="compositionally biased region" description="Acidic residues" evidence="5">
    <location>
        <begin position="1"/>
        <end position="47"/>
    </location>
</feature>
<feature type="region of interest" description="Disordered" evidence="5">
    <location>
        <begin position="3058"/>
        <end position="3083"/>
    </location>
</feature>
<feature type="region of interest" description="Disordered" evidence="5">
    <location>
        <begin position="2636"/>
        <end position="2655"/>
    </location>
</feature>
<organism evidence="7 8">
    <name type="scientific">Sus scrofa</name>
    <name type="common">Pig</name>
    <dbReference type="NCBI Taxonomy" id="9823"/>
    <lineage>
        <taxon>Eukaryota</taxon>
        <taxon>Metazoa</taxon>
        <taxon>Chordata</taxon>
        <taxon>Craniata</taxon>
        <taxon>Vertebrata</taxon>
        <taxon>Euteleostomi</taxon>
        <taxon>Mammalia</taxon>
        <taxon>Eutheria</taxon>
        <taxon>Laurasiatheria</taxon>
        <taxon>Artiodactyla</taxon>
        <taxon>Suina</taxon>
        <taxon>Suidae</taxon>
        <taxon>Sus</taxon>
    </lineage>
</organism>
<feature type="region of interest" description="Disordered" evidence="5">
    <location>
        <begin position="2494"/>
        <end position="2519"/>
    </location>
</feature>
<evidence type="ECO:0000313" key="8">
    <source>
        <dbReference type="Proteomes" id="UP000694723"/>
    </source>
</evidence>
<feature type="region of interest" description="Disordered" evidence="5">
    <location>
        <begin position="1"/>
        <end position="66"/>
    </location>
</feature>
<feature type="region of interest" description="Disordered" evidence="5">
    <location>
        <begin position="1824"/>
        <end position="1863"/>
    </location>
</feature>
<feature type="region of interest" description="Disordered" evidence="5">
    <location>
        <begin position="4075"/>
        <end position="4095"/>
    </location>
</feature>
<feature type="compositionally biased region" description="Polar residues" evidence="5">
    <location>
        <begin position="1274"/>
        <end position="1288"/>
    </location>
</feature>
<feature type="region of interest" description="Disordered" evidence="5">
    <location>
        <begin position="3455"/>
        <end position="3480"/>
    </location>
</feature>
<feature type="compositionally biased region" description="Polar residues" evidence="5">
    <location>
        <begin position="3810"/>
        <end position="3819"/>
    </location>
</feature>
<evidence type="ECO:0000256" key="2">
    <source>
        <dbReference type="ARBA" id="ARBA00022490"/>
    </source>
</evidence>
<reference evidence="7" key="1">
    <citation type="submission" date="2025-08" db="UniProtKB">
        <authorList>
            <consortium name="Ensembl"/>
        </authorList>
    </citation>
    <scope>IDENTIFICATION</scope>
</reference>
<feature type="region of interest" description="Disordered" evidence="5">
    <location>
        <begin position="3726"/>
        <end position="3766"/>
    </location>
</feature>
<feature type="region of interest" description="Disordered" evidence="5">
    <location>
        <begin position="1365"/>
        <end position="1386"/>
    </location>
</feature>
<feature type="compositionally biased region" description="Polar residues" evidence="5">
    <location>
        <begin position="1068"/>
        <end position="1088"/>
    </location>
</feature>
<feature type="compositionally biased region" description="Polar residues" evidence="5">
    <location>
        <begin position="288"/>
        <end position="302"/>
    </location>
</feature>
<evidence type="ECO:0000256" key="5">
    <source>
        <dbReference type="SAM" id="MobiDB-lite"/>
    </source>
</evidence>
<dbReference type="PANTHER" id="PTHR21553:SF22">
    <property type="entry name" value="CENTROSOME-ASSOCIATED PROTEIN ALMS1"/>
    <property type="match status" value="1"/>
</dbReference>
<keyword evidence="3" id="KW-0206">Cytoskeleton</keyword>
<feature type="coiled-coil region" evidence="4">
    <location>
        <begin position="2668"/>
        <end position="2695"/>
    </location>
</feature>
<evidence type="ECO:0000313" key="7">
    <source>
        <dbReference type="Ensembl" id="ENSSSCP00060004892.1"/>
    </source>
</evidence>
<sequence length="4194" mass="465521">MEPEDLPWPGELEEEEEAEEAENLDEDEVVMVEEMEEEEGRDLDADLNYESQRRESTDDEDDEEAKAWLQAHPSGALPLPPLPRYRYSEGELTSPKVIPLTCHVWQQPSYQDNNETQVSDMIVVSLEEKAQWASGDDQRTESWHCLPQEMDSSHTLDTTQTRFNVREKGTEVTNFPSLEEGILTKSENQVKEPSRDLLCSPLLVIQDSFASPDLPLLTCLTKDQEFGPDSLFHQSELDFARLRGIPGKSEDTEWFSRPSEVSEALFQAASEVASDLVSFSVSQHPLTGSEAVESQRSLLTPEQRTKEETVASDTLDELKTHKNSDSYDALCSYMSWKTQEVIQEPGTNLADVSAASDTSDEYVTPKGSDSFDASCSYAQFWKQEALQQSEKYLTRKDHDSYSDSSDLIDKNKIPKASDSFSAPFSYMPWSKQEASHHPEIGLISKDHVSFLHEVTPPFNNKMSHSFLHCFLERGGRGVPLTPDSHSKSVYLRAPTESEVKQQMDSLEGYERDEDDLGKGVSQCFELKENRNTLMFSGMHPSSSEIQYIENVFPDNSAKVSEGHTLCRGHDSSMIEASVGPLQTSKSNSDETAEQLYFQEEKDQKATSAFGGKNVDVTENIAFQAVIASIEPSKKESTVNEIQTDISKSSTNDSQKSEQKNPDLFLLNYDENSFFDKLNHSCYQSTPGVFESVASKPSLYKKDDGDSSLYWHPDLKSLPSAPQEIFIKPVSLIPELKSSSLSEKSVRQAVDLGKTQSALFQDDTDSELFLPIGKIKSVSALNLAEKLGSSNIIYPMKVWTSDSLVLQELKPQTFEEVADSSNYILGKNVNSSNIIEGPSAAVGGSFSANLVACDAKSQGSLPVISDAKAAVGQETLLKANIGPGEIPWPMGAKSSFTIHTVMQNDSYFVEGLQGKAESDICTLDDAAECCSLDENAVVCSKRVAELQREICGQGDLTSECTELAGLKNLLDDLEICDSSPHWQSSVELPSKEESSCEVPVGPSDTDINQSFSSALPPFVPHESTRELEYHSADLRMLRVSPDTVPGTLKHLTGDTSKGGVLEIPQSTFKSGITTTPEDSDTGSHLSLSSEDFPELALRSPQVKNIGQYTDTLNQQTLTDKHLTEETLKISTIPGLVDQKTGIPPSSYLLGEKHSIFYPQALPGGHLPEEALKASILPVPTDQKTGIPTVLAGSYSPEEKTGIFYQQGLPSSHLPEEALKVSVLPGPADQKTGLPTVSSTSYLHGEKPHIFYQQTLPESHLTEQAVKVSAAPGPSEQKTGIPTIPSTSYAHRQKPSVLYQQELPDSHLTEQAQKISALPGLAEQKSGISAVPSASYPHREKPSILYQQELLNSHLIQQVQQVSAVPLPPEQKTGFPAIPSTSYSHGEEPSVLYQQELPDSHLIQQIQQVSAAPGLAEQKTGIPRVPSSSYSPREKSSILYQQELPDSHLIQQVHQVSAAPGSPEQKTGIPTIPSTSYSHREKPHNFYQQELPDSHPTEQAQKVSAAPGLAEQKTEISTVPSSSYSYREKPSILYQQELPGSHLTEQAQKVSAAPGLAEQKTGISIVPSASYPYREKPSILYQQELPDSHLTEQTQQVSAAPGLTEQKTEILTLPSTSYSHQKTARTSYSHIEKPSIFYQQDLPNSHLTKAHKVPADPELAHQKSGIPIAPPAFYSQRGKTSLFHQQELPDSHLSDQTQKISAISGSVDQNTGIQTVPSSSYSHREKPIIFYQQELPDSHLTEEALKVSAVPRTVDLNTGIPTRSSRSYSFGEKPGSIFYQQVLPDGHLTEEALKVSSASRPSDQKTGILSVPASFYSYRERPSIFSPQALPGSHPSEEALKDSASPGLADQKTRTLESSSSDLHREKSSIFYQQELPDSHLAGETLKVSGVSGPGDQKTGIPIVSSASYLHKEKPIILYPQALPDRHLIEEALNVSTDPGPADQKTGIPVVTSPSYSHKEKPIIFYQQALSDSQLTVEALKVSGAPRSAAQKTGIPIVPSSSYSYRERPIISYQQELPDLTQVALKILEVPGPADQNIGITAVPSPPYSHGEKPIISYQKELPEPNEDSLTHMGVPGQADQTTGIQTVPPASYSRRESPLFSYQKELPDVTEETLKVSAVPGLVDQKIGLQTIPPGPHSYGEKANVFYQQELPDLTEEALKIFALPGPADQNNEIPTGPSGSYSHKEKLKILPDDQKTELPLAPPSSYSHREKPKTSTVIGPDDQKTPLLTGVPNSYSQRVKSSIFYEQQLPDRHQSGDILKISPIAEPTDVNSQLPIPLSSSYSHREKSNIFYPEELPDKHLTGDALKVSTIPGPADQKTVLPAIPSSSFSYREKPVVFYQQDLPERRLTEENLKFSSSLGQADQITGLSTVPSGTYLHSEKHKLVSDHVQRLIDKLDSPNSSVISNNMPLSSRADGGVVVSQTESLGFEDVGSEEVRGTENSSRTLKEIQTLLMEAENIALRRCNFPVPVPLVPFRDVSDISFIKSKKMVCFKEPPTTDESNGDLSQRQPFAEESPSNKCIQKDISTQTNLQCQRGTENWEFITSTTVRNPLQEAESKARVALDETLRQCKAANSVMRSEPEAYSGSFGNKIVIPMMTIIKSDSSSDASSCSWDSNSLESVSDVLLNFFPCSTPKTSMTDSRDEEGLLESDDGGGSSVDSLAAHVKNLLQCESSLNHAKQILRNAEEEESRVRARAWNLKFNMAHECGYSISELNEDDRRKVEEIKAKLFGHGRTTDLSKGLQSPRGIGCHPEAVCSHIIIESHEKGCFRTLTAERPQLDSRPYVFRSADSSEMIRGQRSPSSWRNRHINFSKSLDQSASHFRVWNSLQLQSPSPFQNFIADDLKISKGLRMPFREKLDPWLSELEPACVPPEEMDCHSSSQMLPPEPMKKFTTSITFSSHRHSKCFSDSSFLKVGVTEGSQCTGASLGVFNSHFTKEQNLPRDLKQENSFPSSFKTISQSPDKAMTLLAENSRQGQKLSVEHSHQEEKLIERSDFKGSHSKPGTSANDSNFKEVHFADNHTLISMGRPSSTLGIKEKNVTITPDLPSHIFLEQELSEQSKAPHADHHVRKHHSPPPQHQDYVAPNLPCRIFLEERELFKQSKAPHVDHQMRENHSPLPPSQDFIAPDLPSSIFLEQRQLLEQSKTPDVDHHMRKHHSPLPQGQDYVVERNNQHKPELHISDMINVEAKFSDVVSPSAPVVTSASTPPSNRKALSCIRITLCPKTPSKVDSGTLDKRIHSLDPASKTRMNSEFNSDLQTVSPRSLEPTSKLLTSKPIAQDQASLGFLGPKSSPDLQVVQSPLPDSNITQDLKIIPFQNSQIVTSRQTQVNISDLEEYFNPEGTPVSADRSPEEIKTLFSPFSGKLSSDAVTQITTESPGKAVFSSEIFVSAKDREHEIPELTTQKVGKGLVKFASSSSVQQITIPQSTDVQPLLLPYKPSGSTKMYYVPQLSQIPSSLDSKSDTTIESSHSGSNDAIAPDFPAQVLGTRDDDLTDAVNIKHKEGIYSKRAVTKASLFVGKKPFQKDNADAQVQVFITGNEDPSGENQKKESSSKRAVPEAAQSEEKEPLLKDTADSSTAAASGYSTQPQDSKIDNIPATKAIKQKEEMHSKKTVPKEAWPEEKKSLQIDIAESRCHSEFENTTHSVFRSAKFYFHHPVHLPNDQDFCHESLGRSVFMRHSWKDFFQHHPDKEREQTFLPPPYQNMEKTKTDYTRIESLSINVNLENKEVKQTPKSQARAYPKCDKQVNDPKSDHKPTPELTTQPTVSLNELWNKYQERQKQQKPPEFGAKEELSLVERLDRLAKLLQHPITHSLQPSESTQDDSRGEQEVQEWSRRQQQQKNKLQKKKRYKSLEKCHKNTSDLKKNKILSTHQPGRSNQIKIEQIKFDKYILRKQPGVHYINNTSSDSRHSEESELLTDTPILSTTTSPVESDILAQTDKEVTLHDGSSSISTIDTARLIHAFGHERVCLSPRRIKLYSSITDHQRRYLEKRSKKNKKALNTGYPQITSEHTRRKHIQVTDCISSDSVSSSTSSFWSSSSTLCSMQNVHMLNKGIQAGTLEIVNGVRKHTRDVGMTFPTPSSSEARVEEDSDVTSLSEEKIEEKRILTSYFGDTKLRKNKQSCCEGFLAAQKKRPVGKKEMIQRSKRIYEQLPEVQKKREEEKRRSEYKSYRLRAQLYKKKVTNQLLGRKVPWD</sequence>
<dbReference type="GO" id="GO:0005813">
    <property type="term" value="C:centrosome"/>
    <property type="evidence" value="ECO:0007669"/>
    <property type="project" value="UniProtKB-SubCell"/>
</dbReference>
<dbReference type="Pfam" id="PF18727">
    <property type="entry name" value="ALMS_repeat"/>
    <property type="match status" value="27"/>
</dbReference>
<feature type="domain" description="ALMS motif" evidence="6">
    <location>
        <begin position="4117"/>
        <end position="4190"/>
    </location>
</feature>
<feature type="region of interest" description="Disordered" evidence="5">
    <location>
        <begin position="1453"/>
        <end position="1521"/>
    </location>
</feature>
<evidence type="ECO:0000256" key="3">
    <source>
        <dbReference type="ARBA" id="ARBA00023212"/>
    </source>
</evidence>
<dbReference type="InterPro" id="IPR040972">
    <property type="entry name" value="ALMS_repeat"/>
</dbReference>
<proteinExistence type="predicted"/>
<feature type="compositionally biased region" description="Basic and acidic residues" evidence="5">
    <location>
        <begin position="3741"/>
        <end position="3757"/>
    </location>
</feature>
<feature type="region of interest" description="Disordered" evidence="5">
    <location>
        <begin position="2191"/>
        <end position="2232"/>
    </location>
</feature>
<feature type="region of interest" description="Disordered" evidence="5">
    <location>
        <begin position="1068"/>
        <end position="1089"/>
    </location>
</feature>
<dbReference type="Proteomes" id="UP000694723">
    <property type="component" value="Unplaced"/>
</dbReference>
<evidence type="ECO:0000256" key="4">
    <source>
        <dbReference type="SAM" id="Coils"/>
    </source>
</evidence>